<keyword evidence="1" id="KW-0542">Nucleomorph</keyword>
<evidence type="ECO:0000313" key="2">
    <source>
        <dbReference type="Proteomes" id="UP000243127"/>
    </source>
</evidence>
<accession>A9BL52</accession>
<reference evidence="1 2" key="1">
    <citation type="journal article" date="2007" name="Proc. Natl. Acad. Sci. U.S.A.">
        <title>Nucleomorph genome of Hemiselmis andersenii reveals complete intron loss and compaction as a driver of protein structure and function.</title>
        <authorList>
            <person name="Lane C.E."/>
            <person name="van den Heuvel K."/>
            <person name="Kozera C."/>
            <person name="Curtis B.A."/>
            <person name="Parsons B.J."/>
            <person name="Bowman S."/>
            <person name="Archibald J.M."/>
        </authorList>
    </citation>
    <scope>NUCLEOTIDE SEQUENCE [LARGE SCALE GENOMIC DNA]</scope>
    <source>
        <strain evidence="1 2">CCMP644</strain>
    </source>
</reference>
<dbReference type="GeneID" id="5739421"/>
<evidence type="ECO:0000313" key="1">
    <source>
        <dbReference type="EMBL" id="ABW98235.1"/>
    </source>
</evidence>
<geneLocation type="nucleomorph" evidence="1"/>
<gene>
    <name evidence="1" type="ORF">HAN_3g430</name>
</gene>
<proteinExistence type="predicted"/>
<dbReference type="RefSeq" id="XP_001712560.1">
    <property type="nucleotide sequence ID" value="XM_001712508.1"/>
</dbReference>
<dbReference type="Proteomes" id="UP000243127">
    <property type="component" value="Nucleomorph 3"/>
</dbReference>
<name>A9BL52_HEMAN</name>
<dbReference type="EMBL" id="CP000883">
    <property type="protein sequence ID" value="ABW98235.1"/>
    <property type="molecule type" value="Genomic_DNA"/>
</dbReference>
<sequence length="77" mass="8345">MRDTTTSMPVEGGFVGIPEETVEATQPLDRMQLDQQLSSVDSLSQVSCNQGQGSAATKGKVVELQQIDYNLDFVVLI</sequence>
<protein>
    <submittedName>
        <fullName evidence="1">Uncharacterized protein</fullName>
    </submittedName>
</protein>
<dbReference type="AlphaFoldDB" id="A9BL52"/>
<organism evidence="1 2">
    <name type="scientific">Hemiselmis andersenii</name>
    <name type="common">Cryptophyte alga</name>
    <dbReference type="NCBI Taxonomy" id="464988"/>
    <lineage>
        <taxon>Eukaryota</taxon>
        <taxon>Cryptophyceae</taxon>
        <taxon>Cryptomonadales</taxon>
        <taxon>Hemiselmidaceae</taxon>
        <taxon>Hemiselmis</taxon>
    </lineage>
</organism>